<evidence type="ECO:0000256" key="3">
    <source>
        <dbReference type="ARBA" id="ARBA00023163"/>
    </source>
</evidence>
<name>X0RUX6_9ZZZZ</name>
<keyword evidence="1" id="KW-0805">Transcription regulation</keyword>
<dbReference type="Pfam" id="PF13377">
    <property type="entry name" value="Peripla_BP_3"/>
    <property type="match status" value="1"/>
</dbReference>
<dbReference type="EMBL" id="BARS01007583">
    <property type="protein sequence ID" value="GAF67537.1"/>
    <property type="molecule type" value="Genomic_DNA"/>
</dbReference>
<gene>
    <name evidence="5" type="ORF">S01H1_14560</name>
</gene>
<dbReference type="GO" id="GO:0003700">
    <property type="term" value="F:DNA-binding transcription factor activity"/>
    <property type="evidence" value="ECO:0007669"/>
    <property type="project" value="TreeGrafter"/>
</dbReference>
<evidence type="ECO:0000313" key="5">
    <source>
        <dbReference type="EMBL" id="GAF67537.1"/>
    </source>
</evidence>
<evidence type="ECO:0000256" key="1">
    <source>
        <dbReference type="ARBA" id="ARBA00023015"/>
    </source>
</evidence>
<accession>X0RUX6</accession>
<dbReference type="AlphaFoldDB" id="X0RUX6"/>
<dbReference type="InterPro" id="IPR028082">
    <property type="entry name" value="Peripla_BP_I"/>
</dbReference>
<dbReference type="SUPFAM" id="SSF53822">
    <property type="entry name" value="Periplasmic binding protein-like I"/>
    <property type="match status" value="1"/>
</dbReference>
<sequence>MVFVEKNTANYMGNFHNVFIRFLDSEANRLGYKLIVSKSSAYKVEENKHDGFYLLKNGFADGAIIFDTREIDRRVDYLVERKIPFVIVGRDNVYEATSFVNLDNVKAGYLGAEHLIKRENRSIRFFLGDENFTVNQDRTKGFIQACNDYHIKSESVHIDYGISSPKMAYEKMKNVLEEEEVPDALFVSGDQRAIGAYHAIQEKGLKIPQDIAVLGIDNIPLSEYYYPALTTISQSVRKMANGAIEILAQQLKDPENHKSQRIIFQPKLIIRNST</sequence>
<proteinExistence type="predicted"/>
<dbReference type="GO" id="GO:0000976">
    <property type="term" value="F:transcription cis-regulatory region binding"/>
    <property type="evidence" value="ECO:0007669"/>
    <property type="project" value="TreeGrafter"/>
</dbReference>
<evidence type="ECO:0000259" key="4">
    <source>
        <dbReference type="Pfam" id="PF13377"/>
    </source>
</evidence>
<dbReference type="PANTHER" id="PTHR30146">
    <property type="entry name" value="LACI-RELATED TRANSCRIPTIONAL REPRESSOR"/>
    <property type="match status" value="1"/>
</dbReference>
<dbReference type="Gene3D" id="3.40.50.2300">
    <property type="match status" value="2"/>
</dbReference>
<reference evidence="5" key="1">
    <citation type="journal article" date="2014" name="Front. Microbiol.">
        <title>High frequency of phylogenetically diverse reductive dehalogenase-homologous genes in deep subseafloor sedimentary metagenomes.</title>
        <authorList>
            <person name="Kawai M."/>
            <person name="Futagami T."/>
            <person name="Toyoda A."/>
            <person name="Takaki Y."/>
            <person name="Nishi S."/>
            <person name="Hori S."/>
            <person name="Arai W."/>
            <person name="Tsubouchi T."/>
            <person name="Morono Y."/>
            <person name="Uchiyama I."/>
            <person name="Ito T."/>
            <person name="Fujiyama A."/>
            <person name="Inagaki F."/>
            <person name="Takami H."/>
        </authorList>
    </citation>
    <scope>NUCLEOTIDE SEQUENCE</scope>
    <source>
        <strain evidence="5">Expedition CK06-06</strain>
    </source>
</reference>
<keyword evidence="2" id="KW-0238">DNA-binding</keyword>
<comment type="caution">
    <text evidence="5">The sequence shown here is derived from an EMBL/GenBank/DDBJ whole genome shotgun (WGS) entry which is preliminary data.</text>
</comment>
<feature type="domain" description="Transcriptional regulator LacI/GalR-like sensor" evidence="4">
    <location>
        <begin position="112"/>
        <end position="274"/>
    </location>
</feature>
<organism evidence="5">
    <name type="scientific">marine sediment metagenome</name>
    <dbReference type="NCBI Taxonomy" id="412755"/>
    <lineage>
        <taxon>unclassified sequences</taxon>
        <taxon>metagenomes</taxon>
        <taxon>ecological metagenomes</taxon>
    </lineage>
</organism>
<keyword evidence="3" id="KW-0804">Transcription</keyword>
<protein>
    <recommendedName>
        <fullName evidence="4">Transcriptional regulator LacI/GalR-like sensor domain-containing protein</fullName>
    </recommendedName>
</protein>
<dbReference type="PANTHER" id="PTHR30146:SF109">
    <property type="entry name" value="HTH-TYPE TRANSCRIPTIONAL REGULATOR GALS"/>
    <property type="match status" value="1"/>
</dbReference>
<dbReference type="CDD" id="cd06267">
    <property type="entry name" value="PBP1_LacI_sugar_binding-like"/>
    <property type="match status" value="1"/>
</dbReference>
<dbReference type="InterPro" id="IPR046335">
    <property type="entry name" value="LacI/GalR-like_sensor"/>
</dbReference>
<evidence type="ECO:0000256" key="2">
    <source>
        <dbReference type="ARBA" id="ARBA00023125"/>
    </source>
</evidence>